<organism evidence="1 2">
    <name type="scientific">Bacteroides pyogenes</name>
    <dbReference type="NCBI Taxonomy" id="310300"/>
    <lineage>
        <taxon>Bacteria</taxon>
        <taxon>Pseudomonadati</taxon>
        <taxon>Bacteroidota</taxon>
        <taxon>Bacteroidia</taxon>
        <taxon>Bacteroidales</taxon>
        <taxon>Bacteroidaceae</taxon>
        <taxon>Bacteroides</taxon>
    </lineage>
</organism>
<dbReference type="EMBL" id="VKLW01000041">
    <property type="protein sequence ID" value="TYK32069.1"/>
    <property type="molecule type" value="Genomic_DNA"/>
</dbReference>
<sequence>MITTIAPCGMNCELCHSLQNRKKNCPGCRKKPTNCVIQNCQQRGVYCYDCSKFPCRRLKQLDLRYRTNYSMSMLENLLYIKEYGETAFLEQQRKKYTCPDCGKLRTVHYDYCIYCKQDKRSKKSGTGMKKTKE</sequence>
<gene>
    <name evidence="1" type="ORF">FNJ60_13765</name>
</gene>
<evidence type="ECO:0000313" key="2">
    <source>
        <dbReference type="Proteomes" id="UP000324383"/>
    </source>
</evidence>
<reference evidence="1 2" key="1">
    <citation type="submission" date="2019-07" db="EMBL/GenBank/DDBJ databases">
        <title>Draft Genome Sequences of Bacteroides pyogenes Strains Isolated from the Uterus Holstein Dairy Cows with Metritis.</title>
        <authorList>
            <person name="Cunha F."/>
            <person name="Galvao K.N."/>
            <person name="Jeon S.J."/>
            <person name="Jeong K.C."/>
        </authorList>
    </citation>
    <scope>NUCLEOTIDE SEQUENCE [LARGE SCALE GENOMIC DNA]</scope>
    <source>
        <strain evidence="1 2">KG-31</strain>
    </source>
</reference>
<dbReference type="AlphaFoldDB" id="A0A5D3EJC0"/>
<keyword evidence="2" id="KW-1185">Reference proteome</keyword>
<protein>
    <submittedName>
        <fullName evidence="1">DUF3795 domain-containing protein</fullName>
    </submittedName>
</protein>
<proteinExistence type="predicted"/>
<comment type="caution">
    <text evidence="1">The sequence shown here is derived from an EMBL/GenBank/DDBJ whole genome shotgun (WGS) entry which is preliminary data.</text>
</comment>
<dbReference type="Proteomes" id="UP000324383">
    <property type="component" value="Unassembled WGS sequence"/>
</dbReference>
<evidence type="ECO:0000313" key="1">
    <source>
        <dbReference type="EMBL" id="TYK32069.1"/>
    </source>
</evidence>
<accession>A0A5D3EJC0</accession>
<name>A0A5D3EJC0_9BACE</name>